<dbReference type="Proteomes" id="UP000001225">
    <property type="component" value="Chromosome"/>
</dbReference>
<dbReference type="EMBL" id="AM902716">
    <property type="protein sequence ID" value="CAP44016.1"/>
    <property type="molecule type" value="Genomic_DNA"/>
</dbReference>
<gene>
    <name evidence="13" type="primary">moeA</name>
    <name evidence="13" type="ordered locus">Bpet3673</name>
</gene>
<dbReference type="Pfam" id="PF03454">
    <property type="entry name" value="MoeA_C"/>
    <property type="match status" value="1"/>
</dbReference>
<dbReference type="InterPro" id="IPR036688">
    <property type="entry name" value="MoeA_C_domain_IV_sf"/>
</dbReference>
<proteinExistence type="inferred from homology"/>
<dbReference type="AlphaFoldDB" id="A9I054"/>
<evidence type="ECO:0000256" key="8">
    <source>
        <dbReference type="ARBA" id="ARBA00022842"/>
    </source>
</evidence>
<comment type="similarity">
    <text evidence="4 11">Belongs to the MoeA family.</text>
</comment>
<name>A9I054_BORPD</name>
<dbReference type="Gene3D" id="2.170.190.11">
    <property type="entry name" value="Molybdopterin biosynthesis moea protein, domain 3"/>
    <property type="match status" value="1"/>
</dbReference>
<keyword evidence="8 11" id="KW-0460">Magnesium</keyword>
<dbReference type="EC" id="2.10.1.1" evidence="11"/>
<dbReference type="SMART" id="SM00852">
    <property type="entry name" value="MoCF_biosynth"/>
    <property type="match status" value="1"/>
</dbReference>
<dbReference type="SUPFAM" id="SSF63867">
    <property type="entry name" value="MoeA C-terminal domain-like"/>
    <property type="match status" value="1"/>
</dbReference>
<comment type="function">
    <text evidence="2 11">Catalyzes the insertion of molybdate into adenylated molybdopterin with the concomitant release of AMP.</text>
</comment>
<protein>
    <recommendedName>
        <fullName evidence="11">Molybdopterin molybdenumtransferase</fullName>
        <ecNumber evidence="11">2.10.1.1</ecNumber>
    </recommendedName>
</protein>
<dbReference type="GO" id="GO:0005829">
    <property type="term" value="C:cytosol"/>
    <property type="evidence" value="ECO:0007669"/>
    <property type="project" value="TreeGrafter"/>
</dbReference>
<evidence type="ECO:0000313" key="13">
    <source>
        <dbReference type="EMBL" id="CAP44016.1"/>
    </source>
</evidence>
<sequence length="405" mass="43460">MKDELLDFDRAQTLLAQAAKPLDRLQLVTLADAVGRVLAVDMSATLDLPPADNSAMDGYAIRYADYQPDVVLPIQQRSYAGDMPQPQLPGQATRLFTGSLIPAGADTVVIQENTREADGQVQILQAPAAGQFVRKRGMDTTAGQPLLAAGTLLEAAHIALLASQGLTHVQVVDRLRVGILTTGDELVPPGAERAAQQIYNCNGPMLAALVQKTGAHAVHVLHARDNEPDLRAAVRTILADCDLLLSIGGVSVGEKDLVKPVLESLGGKLALWKVRMKPGKPVALAHIDGKPVVCLPGNPVSVYAVYAMLVSPLVRRMQGRAVLFPPVGAAPLRTERPRQDSREEFLRVQWRQEPGQAPELVPYPNQDSSVISSMPWATGLARLPAGVPVQDGDTVPYYDVAHWLS</sequence>
<dbReference type="Pfam" id="PF00994">
    <property type="entry name" value="MoCF_biosynth"/>
    <property type="match status" value="1"/>
</dbReference>
<dbReference type="Gene3D" id="3.40.980.10">
    <property type="entry name" value="MoaB/Mog-like domain"/>
    <property type="match status" value="1"/>
</dbReference>
<accession>A9I054</accession>
<dbReference type="PANTHER" id="PTHR10192">
    <property type="entry name" value="MOLYBDOPTERIN BIOSYNTHESIS PROTEIN"/>
    <property type="match status" value="1"/>
</dbReference>
<dbReference type="GO" id="GO:0006777">
    <property type="term" value="P:Mo-molybdopterin cofactor biosynthetic process"/>
    <property type="evidence" value="ECO:0007669"/>
    <property type="project" value="UniProtKB-UniRule"/>
</dbReference>
<reference evidence="13 14" key="1">
    <citation type="journal article" date="2008" name="BMC Genomics">
        <title>The missing link: Bordetella petrii is endowed with both the metabolic versatility of environmental bacteria and virulence traits of pathogenic Bordetellae.</title>
        <authorList>
            <person name="Gross R."/>
            <person name="Guzman C.A."/>
            <person name="Sebaihia M."/>
            <person name="Martins Dos Santos V.A."/>
            <person name="Pieper D.H."/>
            <person name="Koebnik R."/>
            <person name="Lechner M."/>
            <person name="Bartels D."/>
            <person name="Buhrmester J."/>
            <person name="Choudhuri J.V."/>
            <person name="Ebensen T."/>
            <person name="Gaigalat L."/>
            <person name="Herrmann S."/>
            <person name="Khachane A.N."/>
            <person name="Larisch C."/>
            <person name="Link S."/>
            <person name="Linke B."/>
            <person name="Meyer F."/>
            <person name="Mormann S."/>
            <person name="Nakunst D."/>
            <person name="Rueckert C."/>
            <person name="Schneiker-Bekel S."/>
            <person name="Schulze K."/>
            <person name="Vorhoelter F.J."/>
            <person name="Yevsa T."/>
            <person name="Engle J.T."/>
            <person name="Goldman W.E."/>
            <person name="Puehler A."/>
            <person name="Goebel U.B."/>
            <person name="Goesmann A."/>
            <person name="Bloecker H."/>
            <person name="Kaiser O."/>
            <person name="Martinez-Arias R."/>
        </authorList>
    </citation>
    <scope>NUCLEOTIDE SEQUENCE [LARGE SCALE GENOMIC DNA]</scope>
    <source>
        <strain evidence="14">ATCC BAA-461 / DSM 12804 / CCUG 43448 / CIP 107267 / Se-1111R</strain>
    </source>
</reference>
<comment type="pathway">
    <text evidence="3 11">Cofactor biosynthesis; molybdopterin biosynthesis.</text>
</comment>
<dbReference type="SUPFAM" id="SSF63882">
    <property type="entry name" value="MoeA N-terminal region -like"/>
    <property type="match status" value="1"/>
</dbReference>
<dbReference type="FunFam" id="3.40.980.10:FF:000004">
    <property type="entry name" value="Molybdopterin molybdenumtransferase"/>
    <property type="match status" value="1"/>
</dbReference>
<dbReference type="eggNOG" id="COG0303">
    <property type="taxonomic scope" value="Bacteria"/>
</dbReference>
<comment type="cofactor">
    <cofactor evidence="1 11">
        <name>Mg(2+)</name>
        <dbReference type="ChEBI" id="CHEBI:18420"/>
    </cofactor>
</comment>
<dbReference type="InterPro" id="IPR001453">
    <property type="entry name" value="MoaB/Mog_dom"/>
</dbReference>
<keyword evidence="9 11" id="KW-0501">Molybdenum cofactor biosynthesis</keyword>
<evidence type="ECO:0000256" key="10">
    <source>
        <dbReference type="ARBA" id="ARBA00047317"/>
    </source>
</evidence>
<dbReference type="KEGG" id="bpt:Bpet3673"/>
<feature type="domain" description="MoaB/Mog" evidence="12">
    <location>
        <begin position="178"/>
        <end position="316"/>
    </location>
</feature>
<dbReference type="Gene3D" id="3.90.105.10">
    <property type="entry name" value="Molybdopterin biosynthesis moea protein, domain 2"/>
    <property type="match status" value="1"/>
</dbReference>
<dbReference type="GO" id="GO:0046872">
    <property type="term" value="F:metal ion binding"/>
    <property type="evidence" value="ECO:0007669"/>
    <property type="project" value="UniProtKB-UniRule"/>
</dbReference>
<evidence type="ECO:0000313" key="14">
    <source>
        <dbReference type="Proteomes" id="UP000001225"/>
    </source>
</evidence>
<dbReference type="InterPro" id="IPR038987">
    <property type="entry name" value="MoeA-like"/>
</dbReference>
<dbReference type="InterPro" id="IPR036425">
    <property type="entry name" value="MoaB/Mog-like_dom_sf"/>
</dbReference>
<comment type="catalytic activity">
    <reaction evidence="10">
        <text>adenylyl-molybdopterin + molybdate = Mo-molybdopterin + AMP + H(+)</text>
        <dbReference type="Rhea" id="RHEA:35047"/>
        <dbReference type="ChEBI" id="CHEBI:15378"/>
        <dbReference type="ChEBI" id="CHEBI:36264"/>
        <dbReference type="ChEBI" id="CHEBI:62727"/>
        <dbReference type="ChEBI" id="CHEBI:71302"/>
        <dbReference type="ChEBI" id="CHEBI:456215"/>
        <dbReference type="EC" id="2.10.1.1"/>
    </reaction>
</comment>
<evidence type="ECO:0000256" key="2">
    <source>
        <dbReference type="ARBA" id="ARBA00002901"/>
    </source>
</evidence>
<keyword evidence="14" id="KW-1185">Reference proteome</keyword>
<dbReference type="GO" id="GO:0061599">
    <property type="term" value="F:molybdopterin molybdotransferase activity"/>
    <property type="evidence" value="ECO:0007669"/>
    <property type="project" value="UniProtKB-UniRule"/>
</dbReference>
<evidence type="ECO:0000256" key="7">
    <source>
        <dbReference type="ARBA" id="ARBA00022723"/>
    </source>
</evidence>
<dbReference type="Pfam" id="PF03453">
    <property type="entry name" value="MoeA_N"/>
    <property type="match status" value="1"/>
</dbReference>
<dbReference type="InterPro" id="IPR036135">
    <property type="entry name" value="MoeA_linker/N_sf"/>
</dbReference>
<dbReference type="UniPathway" id="UPA00344"/>
<keyword evidence="7 11" id="KW-0479">Metal-binding</keyword>
<evidence type="ECO:0000256" key="3">
    <source>
        <dbReference type="ARBA" id="ARBA00005046"/>
    </source>
</evidence>
<dbReference type="Gene3D" id="2.40.340.10">
    <property type="entry name" value="MoeA, C-terminal, domain IV"/>
    <property type="match status" value="1"/>
</dbReference>
<dbReference type="STRING" id="94624.Bpet3673"/>
<dbReference type="InterPro" id="IPR008284">
    <property type="entry name" value="MoCF_biosynth_CS"/>
</dbReference>
<evidence type="ECO:0000256" key="9">
    <source>
        <dbReference type="ARBA" id="ARBA00023150"/>
    </source>
</evidence>
<evidence type="ECO:0000259" key="12">
    <source>
        <dbReference type="SMART" id="SM00852"/>
    </source>
</evidence>
<dbReference type="NCBIfam" id="TIGR00177">
    <property type="entry name" value="molyb_syn"/>
    <property type="match status" value="1"/>
</dbReference>
<dbReference type="CDD" id="cd00887">
    <property type="entry name" value="MoeA"/>
    <property type="match status" value="1"/>
</dbReference>
<dbReference type="SUPFAM" id="SSF53218">
    <property type="entry name" value="Molybdenum cofactor biosynthesis proteins"/>
    <property type="match status" value="1"/>
</dbReference>
<evidence type="ECO:0000256" key="6">
    <source>
        <dbReference type="ARBA" id="ARBA00022679"/>
    </source>
</evidence>
<dbReference type="NCBIfam" id="NF045515">
    <property type="entry name" value="Glp_gephyrin"/>
    <property type="match status" value="1"/>
</dbReference>
<dbReference type="PANTHER" id="PTHR10192:SF5">
    <property type="entry name" value="GEPHYRIN"/>
    <property type="match status" value="1"/>
</dbReference>
<organism evidence="13 14">
    <name type="scientific">Bordetella petrii (strain ATCC BAA-461 / DSM 12804 / CCUG 43448 / CIP 107267 / Se-1111R)</name>
    <dbReference type="NCBI Taxonomy" id="340100"/>
    <lineage>
        <taxon>Bacteria</taxon>
        <taxon>Pseudomonadati</taxon>
        <taxon>Pseudomonadota</taxon>
        <taxon>Betaproteobacteria</taxon>
        <taxon>Burkholderiales</taxon>
        <taxon>Alcaligenaceae</taxon>
        <taxon>Bordetella</taxon>
    </lineage>
</organism>
<evidence type="ECO:0000256" key="1">
    <source>
        <dbReference type="ARBA" id="ARBA00001946"/>
    </source>
</evidence>
<dbReference type="InterPro" id="IPR005110">
    <property type="entry name" value="MoeA_linker/N"/>
</dbReference>
<dbReference type="PROSITE" id="PS01079">
    <property type="entry name" value="MOCF_BIOSYNTHESIS_2"/>
    <property type="match status" value="1"/>
</dbReference>
<keyword evidence="6 11" id="KW-0808">Transferase</keyword>
<evidence type="ECO:0000256" key="4">
    <source>
        <dbReference type="ARBA" id="ARBA00010763"/>
    </source>
</evidence>
<keyword evidence="5 11" id="KW-0500">Molybdenum</keyword>
<evidence type="ECO:0000256" key="5">
    <source>
        <dbReference type="ARBA" id="ARBA00022505"/>
    </source>
</evidence>
<evidence type="ECO:0000256" key="11">
    <source>
        <dbReference type="RuleBase" id="RU365090"/>
    </source>
</evidence>
<dbReference type="InterPro" id="IPR005111">
    <property type="entry name" value="MoeA_C_domain_IV"/>
</dbReference>